<dbReference type="EMBL" id="JAIXMP010000025">
    <property type="protein sequence ID" value="KAI9253777.1"/>
    <property type="molecule type" value="Genomic_DNA"/>
</dbReference>
<dbReference type="Gene3D" id="3.40.50.1820">
    <property type="entry name" value="alpha/beta hydrolase"/>
    <property type="match status" value="1"/>
</dbReference>
<name>A0AAD5K496_9FUNG</name>
<dbReference type="InterPro" id="IPR016292">
    <property type="entry name" value="Epoxide_hydrolase"/>
</dbReference>
<comment type="caution">
    <text evidence="6">The sequence shown here is derived from an EMBL/GenBank/DDBJ whole genome shotgun (WGS) entry which is preliminary data.</text>
</comment>
<feature type="active site" description="Nucleophile" evidence="4">
    <location>
        <position position="176"/>
    </location>
</feature>
<dbReference type="SUPFAM" id="SSF53474">
    <property type="entry name" value="alpha/beta-Hydrolases"/>
    <property type="match status" value="1"/>
</dbReference>
<evidence type="ECO:0000256" key="1">
    <source>
        <dbReference type="ARBA" id="ARBA00010088"/>
    </source>
</evidence>
<dbReference type="InterPro" id="IPR010497">
    <property type="entry name" value="Epoxide_hydro_N"/>
</dbReference>
<evidence type="ECO:0000259" key="5">
    <source>
        <dbReference type="Pfam" id="PF06441"/>
    </source>
</evidence>
<proteinExistence type="inferred from homology"/>
<dbReference type="InterPro" id="IPR029058">
    <property type="entry name" value="AB_hydrolase_fold"/>
</dbReference>
<keyword evidence="3 6" id="KW-0378">Hydrolase</keyword>
<keyword evidence="7" id="KW-1185">Reference proteome</keyword>
<evidence type="ECO:0000313" key="7">
    <source>
        <dbReference type="Proteomes" id="UP001209540"/>
    </source>
</evidence>
<comment type="similarity">
    <text evidence="1">Belongs to the peptidase S33 family.</text>
</comment>
<accession>A0AAD5K496</accession>
<dbReference type="PANTHER" id="PTHR21661">
    <property type="entry name" value="EPOXIDE HYDROLASE 1-RELATED"/>
    <property type="match status" value="1"/>
</dbReference>
<reference evidence="6" key="1">
    <citation type="journal article" date="2022" name="IScience">
        <title>Evolution of zygomycete secretomes and the origins of terrestrial fungal ecologies.</title>
        <authorList>
            <person name="Chang Y."/>
            <person name="Wang Y."/>
            <person name="Mondo S."/>
            <person name="Ahrendt S."/>
            <person name="Andreopoulos W."/>
            <person name="Barry K."/>
            <person name="Beard J."/>
            <person name="Benny G.L."/>
            <person name="Blankenship S."/>
            <person name="Bonito G."/>
            <person name="Cuomo C."/>
            <person name="Desiro A."/>
            <person name="Gervers K.A."/>
            <person name="Hundley H."/>
            <person name="Kuo A."/>
            <person name="LaButti K."/>
            <person name="Lang B.F."/>
            <person name="Lipzen A."/>
            <person name="O'Donnell K."/>
            <person name="Pangilinan J."/>
            <person name="Reynolds N."/>
            <person name="Sandor L."/>
            <person name="Smith M.E."/>
            <person name="Tsang A."/>
            <person name="Grigoriev I.V."/>
            <person name="Stajich J.E."/>
            <person name="Spatafora J.W."/>
        </authorList>
    </citation>
    <scope>NUCLEOTIDE SEQUENCE</scope>
    <source>
        <strain evidence="6">RSA 2281</strain>
    </source>
</reference>
<dbReference type="PANTHER" id="PTHR21661:SF35">
    <property type="entry name" value="EPOXIDE HYDROLASE"/>
    <property type="match status" value="1"/>
</dbReference>
<feature type="active site" description="Proton acceptor" evidence="4">
    <location>
        <position position="388"/>
    </location>
</feature>
<feature type="active site" description="Proton donor" evidence="4">
    <location>
        <position position="333"/>
    </location>
</feature>
<evidence type="ECO:0000256" key="2">
    <source>
        <dbReference type="ARBA" id="ARBA00022797"/>
    </source>
</evidence>
<protein>
    <submittedName>
        <fullName evidence="6">Alpha/Beta hydrolase protein</fullName>
    </submittedName>
</protein>
<evidence type="ECO:0000256" key="4">
    <source>
        <dbReference type="PIRSR" id="PIRSR001112-1"/>
    </source>
</evidence>
<dbReference type="GO" id="GO:0097176">
    <property type="term" value="P:epoxide metabolic process"/>
    <property type="evidence" value="ECO:0007669"/>
    <property type="project" value="TreeGrafter"/>
</dbReference>
<sequence>MSIEPFEIPSIPPERLALLNEKLKNAEYPNELETGVGWKYGAPRWAVEPLVQAWLKDYDWEKARNEMNRLHHYHATIDGLRIHFIHEPSNKPDAIPLLLMNGWPSNFYEFHKVIQPLRDGGNGNEQVFHVVIPSLPGYGFSEAPKIPGYGIAKYGEMMNELMITIGYKQYLLAGSDWGSIIGNWMARHCSENCKGFHNVMPLCLPPTPTITPSLLWSHPVIVAKYLASIVIGTETVYGKGTEAEELAFADLTNDPESGYRAIQGTRPYTLSFGLTDSPVGLLAWMLEKFHNWSDHGGRQEVDALPDTISTSEFLTLVTIYWMTNSMPSSTRLYYEAFHEDSKMSTVMGRVRIPTAIIQFPAELAKFPRDWIEASVNLQQYSEPEVGGHFPSLETSELLVNDIQRFGKLLKMNKWIDY</sequence>
<dbReference type="GO" id="GO:0004301">
    <property type="term" value="F:epoxide hydrolase activity"/>
    <property type="evidence" value="ECO:0007669"/>
    <property type="project" value="TreeGrafter"/>
</dbReference>
<dbReference type="PRINTS" id="PR00412">
    <property type="entry name" value="EPOXHYDRLASE"/>
</dbReference>
<evidence type="ECO:0000256" key="3">
    <source>
        <dbReference type="ARBA" id="ARBA00022801"/>
    </source>
</evidence>
<evidence type="ECO:0000313" key="6">
    <source>
        <dbReference type="EMBL" id="KAI9253777.1"/>
    </source>
</evidence>
<dbReference type="AlphaFoldDB" id="A0AAD5K496"/>
<reference evidence="6" key="2">
    <citation type="submission" date="2023-02" db="EMBL/GenBank/DDBJ databases">
        <authorList>
            <consortium name="DOE Joint Genome Institute"/>
            <person name="Mondo S.J."/>
            <person name="Chang Y."/>
            <person name="Wang Y."/>
            <person name="Ahrendt S."/>
            <person name="Andreopoulos W."/>
            <person name="Barry K."/>
            <person name="Beard J."/>
            <person name="Benny G.L."/>
            <person name="Blankenship S."/>
            <person name="Bonito G."/>
            <person name="Cuomo C."/>
            <person name="Desiro A."/>
            <person name="Gervers K.A."/>
            <person name="Hundley H."/>
            <person name="Kuo A."/>
            <person name="LaButti K."/>
            <person name="Lang B.F."/>
            <person name="Lipzen A."/>
            <person name="O'Donnell K."/>
            <person name="Pangilinan J."/>
            <person name="Reynolds N."/>
            <person name="Sandor L."/>
            <person name="Smith M.W."/>
            <person name="Tsang A."/>
            <person name="Grigoriev I.V."/>
            <person name="Stajich J.E."/>
            <person name="Spatafora J.W."/>
        </authorList>
    </citation>
    <scope>NUCLEOTIDE SEQUENCE</scope>
    <source>
        <strain evidence="6">RSA 2281</strain>
    </source>
</reference>
<gene>
    <name evidence="6" type="ORF">BDA99DRAFT_163001</name>
</gene>
<organism evidence="6 7">
    <name type="scientific">Phascolomyces articulosus</name>
    <dbReference type="NCBI Taxonomy" id="60185"/>
    <lineage>
        <taxon>Eukaryota</taxon>
        <taxon>Fungi</taxon>
        <taxon>Fungi incertae sedis</taxon>
        <taxon>Mucoromycota</taxon>
        <taxon>Mucoromycotina</taxon>
        <taxon>Mucoromycetes</taxon>
        <taxon>Mucorales</taxon>
        <taxon>Lichtheimiaceae</taxon>
        <taxon>Phascolomyces</taxon>
    </lineage>
</organism>
<dbReference type="Proteomes" id="UP001209540">
    <property type="component" value="Unassembled WGS sequence"/>
</dbReference>
<feature type="domain" description="Epoxide hydrolase N-terminal" evidence="5">
    <location>
        <begin position="3"/>
        <end position="110"/>
    </location>
</feature>
<dbReference type="InterPro" id="IPR000639">
    <property type="entry name" value="Epox_hydrolase-like"/>
</dbReference>
<dbReference type="Pfam" id="PF06441">
    <property type="entry name" value="EHN"/>
    <property type="match status" value="1"/>
</dbReference>
<dbReference type="PIRSF" id="PIRSF001112">
    <property type="entry name" value="Epoxide_hydrolase"/>
    <property type="match status" value="1"/>
</dbReference>
<keyword evidence="2" id="KW-0058">Aromatic hydrocarbons catabolism</keyword>